<keyword evidence="2" id="KW-0805">Transcription regulation</keyword>
<proteinExistence type="predicted"/>
<dbReference type="SMART" id="SM00906">
    <property type="entry name" value="Fungal_trans"/>
    <property type="match status" value="1"/>
</dbReference>
<dbReference type="GO" id="GO:0003677">
    <property type="term" value="F:DNA binding"/>
    <property type="evidence" value="ECO:0007669"/>
    <property type="project" value="UniProtKB-KW"/>
</dbReference>
<organism evidence="7 8">
    <name type="scientific">Xylaria multiplex</name>
    <dbReference type="NCBI Taxonomy" id="323545"/>
    <lineage>
        <taxon>Eukaryota</taxon>
        <taxon>Fungi</taxon>
        <taxon>Dikarya</taxon>
        <taxon>Ascomycota</taxon>
        <taxon>Pezizomycotina</taxon>
        <taxon>Sordariomycetes</taxon>
        <taxon>Xylariomycetidae</taxon>
        <taxon>Xylariales</taxon>
        <taxon>Xylariaceae</taxon>
        <taxon>Xylaria</taxon>
    </lineage>
</organism>
<evidence type="ECO:0000256" key="4">
    <source>
        <dbReference type="ARBA" id="ARBA00023163"/>
    </source>
</evidence>
<dbReference type="OrthoDB" id="39175at2759"/>
<dbReference type="PANTHER" id="PTHR46910:SF37">
    <property type="entry name" value="ZN(II)2CYS6 TRANSCRIPTION FACTOR (EUROFUNG)"/>
    <property type="match status" value="1"/>
</dbReference>
<dbReference type="PANTHER" id="PTHR46910">
    <property type="entry name" value="TRANSCRIPTION FACTOR PDR1"/>
    <property type="match status" value="1"/>
</dbReference>
<dbReference type="Proteomes" id="UP000481858">
    <property type="component" value="Unassembled WGS sequence"/>
</dbReference>
<evidence type="ECO:0000259" key="6">
    <source>
        <dbReference type="SMART" id="SM00906"/>
    </source>
</evidence>
<dbReference type="CDD" id="cd12148">
    <property type="entry name" value="fungal_TF_MHR"/>
    <property type="match status" value="1"/>
</dbReference>
<comment type="caution">
    <text evidence="7">The sequence shown here is derived from an EMBL/GenBank/DDBJ whole genome shotgun (WGS) entry which is preliminary data.</text>
</comment>
<sequence length="532" mass="59849">MQDDCVFKVGSPTLYMRPDQSCAYMVVEVISSSLAIFSEDRLHVISRRLGHNQVRELIDTIFHDMQGRACPSKAPAASGEDSTLLHPVEFYENHAEKYINAYFEYIHPLYPFLDQTEFKMRASNPQFIESPPHEPAFPALYHTVLALGCQYLEDRSFDPDSGPSYKLFRVALKLLPSLLVSSASLPALQAVTAMALFGMTIPGIRFEETLINEAARLAMRLDPHRVAHMGGTESTYYRTFWVVYVIEKMSCFLYGKTTIMADYDIGCPVPDTPESYFGGYNTFIALLRGCRILSKAQQLLFSVKATMNSTTQYFDSIDLIRQDLNRWAESIPPRLEPGLYVETNNAWVSFAALRLHCIHRVLEISLCRLEVHVGGNARNPRLERARLALLNAARTVLQQTAYIDLKPYTPLWMIGAIPYSAVLILFDFIIHNPSHHDTDSDLALLDKAAGYFGRLQTHNGKDSETAIPTPPTGDAFNMPDMRIADFAALPSMPEEQLFYPVTESTSGDSEYPLPDFSFLDLFNPTADYSASP</sequence>
<dbReference type="GO" id="GO:0005634">
    <property type="term" value="C:nucleus"/>
    <property type="evidence" value="ECO:0007669"/>
    <property type="project" value="UniProtKB-SubCell"/>
</dbReference>
<evidence type="ECO:0000256" key="2">
    <source>
        <dbReference type="ARBA" id="ARBA00023015"/>
    </source>
</evidence>
<gene>
    <name evidence="7" type="ORF">GQX73_g10232</name>
</gene>
<keyword evidence="3" id="KW-0238">DNA-binding</keyword>
<evidence type="ECO:0000313" key="8">
    <source>
        <dbReference type="Proteomes" id="UP000481858"/>
    </source>
</evidence>
<dbReference type="GO" id="GO:0003700">
    <property type="term" value="F:DNA-binding transcription factor activity"/>
    <property type="evidence" value="ECO:0007669"/>
    <property type="project" value="InterPro"/>
</dbReference>
<dbReference type="Pfam" id="PF04082">
    <property type="entry name" value="Fungal_trans"/>
    <property type="match status" value="1"/>
</dbReference>
<dbReference type="GO" id="GO:0008270">
    <property type="term" value="F:zinc ion binding"/>
    <property type="evidence" value="ECO:0007669"/>
    <property type="project" value="InterPro"/>
</dbReference>
<dbReference type="AlphaFoldDB" id="A0A7C8IGU8"/>
<protein>
    <recommendedName>
        <fullName evidence="6">Xylanolytic transcriptional activator regulatory domain-containing protein</fullName>
    </recommendedName>
</protein>
<accession>A0A7C8IGU8</accession>
<dbReference type="EMBL" id="WUBL01000212">
    <property type="protein sequence ID" value="KAF2963346.1"/>
    <property type="molecule type" value="Genomic_DNA"/>
</dbReference>
<feature type="domain" description="Xylanolytic transcriptional activator regulatory" evidence="6">
    <location>
        <begin position="207"/>
        <end position="276"/>
    </location>
</feature>
<comment type="subcellular location">
    <subcellularLocation>
        <location evidence="1">Nucleus</location>
    </subcellularLocation>
</comment>
<evidence type="ECO:0000256" key="3">
    <source>
        <dbReference type="ARBA" id="ARBA00023125"/>
    </source>
</evidence>
<keyword evidence="5" id="KW-0539">Nucleus</keyword>
<dbReference type="GO" id="GO:0006351">
    <property type="term" value="P:DNA-templated transcription"/>
    <property type="evidence" value="ECO:0007669"/>
    <property type="project" value="InterPro"/>
</dbReference>
<evidence type="ECO:0000256" key="1">
    <source>
        <dbReference type="ARBA" id="ARBA00004123"/>
    </source>
</evidence>
<evidence type="ECO:0000313" key="7">
    <source>
        <dbReference type="EMBL" id="KAF2963346.1"/>
    </source>
</evidence>
<evidence type="ECO:0000256" key="5">
    <source>
        <dbReference type="ARBA" id="ARBA00023242"/>
    </source>
</evidence>
<dbReference type="InterPro" id="IPR050987">
    <property type="entry name" value="AtrR-like"/>
</dbReference>
<name>A0A7C8IGU8_9PEZI</name>
<dbReference type="InterPro" id="IPR007219">
    <property type="entry name" value="XnlR_reg_dom"/>
</dbReference>
<reference evidence="7 8" key="1">
    <citation type="submission" date="2019-12" db="EMBL/GenBank/DDBJ databases">
        <title>Draft genome sequence of the ascomycete Xylaria multiplex DSM 110363.</title>
        <authorList>
            <person name="Buettner E."/>
            <person name="Kellner H."/>
        </authorList>
    </citation>
    <scope>NUCLEOTIDE SEQUENCE [LARGE SCALE GENOMIC DNA]</scope>
    <source>
        <strain evidence="7 8">DSM 110363</strain>
    </source>
</reference>
<keyword evidence="8" id="KW-1185">Reference proteome</keyword>
<keyword evidence="4" id="KW-0804">Transcription</keyword>
<dbReference type="InParanoid" id="A0A7C8IGU8"/>